<dbReference type="AlphaFoldDB" id="A0A087C121"/>
<dbReference type="PROSITE" id="PS00374">
    <property type="entry name" value="MGMT"/>
    <property type="match status" value="1"/>
</dbReference>
<dbReference type="GeneID" id="93093696"/>
<keyword evidence="3 8" id="KW-0808">Transferase</keyword>
<feature type="domain" description="Methylated-DNA-[protein]-cysteine S-methyltransferase DNA binding" evidence="7">
    <location>
        <begin position="5"/>
        <end position="86"/>
    </location>
</feature>
<keyword evidence="2 8" id="KW-0489">Methyltransferase</keyword>
<comment type="caution">
    <text evidence="8">The sequence shown here is derived from an EMBL/GenBank/DDBJ whole genome shotgun (WGS) entry which is preliminary data.</text>
</comment>
<dbReference type="InterPro" id="IPR014048">
    <property type="entry name" value="MethylDNA_cys_MeTrfase_DNA-bd"/>
</dbReference>
<dbReference type="CDD" id="cd06445">
    <property type="entry name" value="ATase"/>
    <property type="match status" value="1"/>
</dbReference>
<dbReference type="EC" id="2.1.1.63" evidence="8"/>
<reference evidence="8 9" key="1">
    <citation type="submission" date="2014-03" db="EMBL/GenBank/DDBJ databases">
        <title>Genomics of Bifidobacteria.</title>
        <authorList>
            <person name="Ventura M."/>
            <person name="Milani C."/>
            <person name="Lugli G.A."/>
        </authorList>
    </citation>
    <scope>NUCLEOTIDE SEQUENCE [LARGE SCALE GENOMIC DNA]</scope>
    <source>
        <strain evidence="8 9">DSM 21395</strain>
    </source>
</reference>
<dbReference type="PANTHER" id="PTHR42942">
    <property type="entry name" value="6-O-METHYLGUANINE DNA METHYLTRANSFERASE"/>
    <property type="match status" value="1"/>
</dbReference>
<evidence type="ECO:0000256" key="5">
    <source>
        <dbReference type="ARBA" id="ARBA00023204"/>
    </source>
</evidence>
<comment type="catalytic activity">
    <reaction evidence="1">
        <text>a 4-O-methyl-thymidine in DNA + L-cysteinyl-[protein] = a thymidine in DNA + S-methyl-L-cysteinyl-[protein]</text>
        <dbReference type="Rhea" id="RHEA:53428"/>
        <dbReference type="Rhea" id="RHEA-COMP:10131"/>
        <dbReference type="Rhea" id="RHEA-COMP:10132"/>
        <dbReference type="Rhea" id="RHEA-COMP:13555"/>
        <dbReference type="Rhea" id="RHEA-COMP:13556"/>
        <dbReference type="ChEBI" id="CHEBI:29950"/>
        <dbReference type="ChEBI" id="CHEBI:82612"/>
        <dbReference type="ChEBI" id="CHEBI:137386"/>
        <dbReference type="ChEBI" id="CHEBI:137387"/>
        <dbReference type="EC" id="2.1.1.63"/>
    </reaction>
</comment>
<dbReference type="InterPro" id="IPR036217">
    <property type="entry name" value="MethylDNA_cys_MeTrfase_DNAb"/>
</dbReference>
<dbReference type="Pfam" id="PF01035">
    <property type="entry name" value="DNA_binding_1"/>
    <property type="match status" value="1"/>
</dbReference>
<dbReference type="InterPro" id="IPR036388">
    <property type="entry name" value="WH-like_DNA-bd_sf"/>
</dbReference>
<dbReference type="Proteomes" id="UP000029082">
    <property type="component" value="Unassembled WGS sequence"/>
</dbReference>
<evidence type="ECO:0000256" key="4">
    <source>
        <dbReference type="ARBA" id="ARBA00022763"/>
    </source>
</evidence>
<dbReference type="GO" id="GO:0006281">
    <property type="term" value="P:DNA repair"/>
    <property type="evidence" value="ECO:0007669"/>
    <property type="project" value="UniProtKB-KW"/>
</dbReference>
<dbReference type="STRING" id="1437603.GCA_000771525_00136"/>
<evidence type="ECO:0000256" key="6">
    <source>
        <dbReference type="ARBA" id="ARBA00049348"/>
    </source>
</evidence>
<evidence type="ECO:0000313" key="8">
    <source>
        <dbReference type="EMBL" id="KFI76971.1"/>
    </source>
</evidence>
<dbReference type="PANTHER" id="PTHR42942:SF1">
    <property type="entry name" value="ALKYLTRANSFERASE-LIKE PROTEIN 1"/>
    <property type="match status" value="1"/>
</dbReference>
<dbReference type="InterPro" id="IPR001497">
    <property type="entry name" value="MethylDNA_cys_MeTrfase_AS"/>
</dbReference>
<dbReference type="GO" id="GO:0004519">
    <property type="term" value="F:endonuclease activity"/>
    <property type="evidence" value="ECO:0007669"/>
    <property type="project" value="UniProtKB-KW"/>
</dbReference>
<sequence>MAESFSSKVYEVVRRIPAGSVATYGQVAALAGNPRNARIVGYALHENPEPGVIPCHRVVFRDGSMAPGFAFGGPERQRELLEGEGVGFVPPVSERGNAGAEGWLVDLSRFQWQA</sequence>
<comment type="catalytic activity">
    <reaction evidence="6">
        <text>a 6-O-methyl-2'-deoxyguanosine in DNA + L-cysteinyl-[protein] = S-methyl-L-cysteinyl-[protein] + a 2'-deoxyguanosine in DNA</text>
        <dbReference type="Rhea" id="RHEA:24000"/>
        <dbReference type="Rhea" id="RHEA-COMP:10131"/>
        <dbReference type="Rhea" id="RHEA-COMP:10132"/>
        <dbReference type="Rhea" id="RHEA-COMP:11367"/>
        <dbReference type="Rhea" id="RHEA-COMP:11368"/>
        <dbReference type="ChEBI" id="CHEBI:29950"/>
        <dbReference type="ChEBI" id="CHEBI:82612"/>
        <dbReference type="ChEBI" id="CHEBI:85445"/>
        <dbReference type="ChEBI" id="CHEBI:85448"/>
        <dbReference type="EC" id="2.1.1.63"/>
    </reaction>
</comment>
<evidence type="ECO:0000256" key="1">
    <source>
        <dbReference type="ARBA" id="ARBA00001286"/>
    </source>
</evidence>
<dbReference type="EMBL" id="JGZE01000010">
    <property type="protein sequence ID" value="KFI76971.1"/>
    <property type="molecule type" value="Genomic_DNA"/>
</dbReference>
<keyword evidence="8" id="KW-0378">Hydrolase</keyword>
<evidence type="ECO:0000313" key="9">
    <source>
        <dbReference type="Proteomes" id="UP000029082"/>
    </source>
</evidence>
<dbReference type="OrthoDB" id="9811249at2"/>
<evidence type="ECO:0000256" key="2">
    <source>
        <dbReference type="ARBA" id="ARBA00022603"/>
    </source>
</evidence>
<keyword evidence="5" id="KW-0234">DNA repair</keyword>
<dbReference type="RefSeq" id="WP_033511098.1">
    <property type="nucleotide sequence ID" value="NZ_JDUO01000001.1"/>
</dbReference>
<name>A0A087C121_9BIFI</name>
<dbReference type="GO" id="GO:0003908">
    <property type="term" value="F:methylated-DNA-[protein]-cysteine S-methyltransferase activity"/>
    <property type="evidence" value="ECO:0007669"/>
    <property type="project" value="UniProtKB-EC"/>
</dbReference>
<evidence type="ECO:0000256" key="3">
    <source>
        <dbReference type="ARBA" id="ARBA00022679"/>
    </source>
</evidence>
<dbReference type="NCBIfam" id="TIGR00589">
    <property type="entry name" value="ogt"/>
    <property type="match status" value="1"/>
</dbReference>
<organism evidence="8 9">
    <name type="scientific">Bifidobacterium mongoliense DSM 21395</name>
    <dbReference type="NCBI Taxonomy" id="1437603"/>
    <lineage>
        <taxon>Bacteria</taxon>
        <taxon>Bacillati</taxon>
        <taxon>Actinomycetota</taxon>
        <taxon>Actinomycetes</taxon>
        <taxon>Bifidobacteriales</taxon>
        <taxon>Bifidobacteriaceae</taxon>
        <taxon>Bifidobacterium</taxon>
    </lineage>
</organism>
<keyword evidence="8" id="KW-0540">Nuclease</keyword>
<proteinExistence type="predicted"/>
<dbReference type="Gene3D" id="1.10.10.10">
    <property type="entry name" value="Winged helix-like DNA-binding domain superfamily/Winged helix DNA-binding domain"/>
    <property type="match status" value="1"/>
</dbReference>
<keyword evidence="8" id="KW-0255">Endonuclease</keyword>
<gene>
    <name evidence="8" type="ORF">BMON_0526</name>
</gene>
<dbReference type="eggNOG" id="COG0350">
    <property type="taxonomic scope" value="Bacteria"/>
</dbReference>
<evidence type="ECO:0000259" key="7">
    <source>
        <dbReference type="Pfam" id="PF01035"/>
    </source>
</evidence>
<dbReference type="GO" id="GO:0032259">
    <property type="term" value="P:methylation"/>
    <property type="evidence" value="ECO:0007669"/>
    <property type="project" value="UniProtKB-KW"/>
</dbReference>
<keyword evidence="9" id="KW-1185">Reference proteome</keyword>
<dbReference type="SUPFAM" id="SSF46767">
    <property type="entry name" value="Methylated DNA-protein cysteine methyltransferase, C-terminal domain"/>
    <property type="match status" value="1"/>
</dbReference>
<keyword evidence="4" id="KW-0227">DNA damage</keyword>
<protein>
    <submittedName>
        <fullName evidence="8">Bifunctional methyl transferase/endonuclease</fullName>
        <ecNumber evidence="8">2.1.1.63</ecNumber>
    </submittedName>
</protein>
<dbReference type="InterPro" id="IPR052520">
    <property type="entry name" value="ATL_DNA_repair"/>
</dbReference>
<accession>A0A087C121</accession>